<feature type="transmembrane region" description="Helical" evidence="6">
    <location>
        <begin position="130"/>
        <end position="148"/>
    </location>
</feature>
<feature type="transmembrane region" description="Helical" evidence="6">
    <location>
        <begin position="182"/>
        <end position="201"/>
    </location>
</feature>
<feature type="transmembrane region" description="Helical" evidence="6">
    <location>
        <begin position="234"/>
        <end position="255"/>
    </location>
</feature>
<feature type="transmembrane region" description="Helical" evidence="6">
    <location>
        <begin position="320"/>
        <end position="339"/>
    </location>
</feature>
<dbReference type="PANTHER" id="PTHR30482">
    <property type="entry name" value="HIGH-AFFINITY BRANCHED-CHAIN AMINO ACID TRANSPORT SYSTEM PERMEASE"/>
    <property type="match status" value="1"/>
</dbReference>
<dbReference type="AlphaFoldDB" id="A0A840F6N8"/>
<gene>
    <name evidence="7" type="ORF">BKA16_003771</name>
</gene>
<dbReference type="Proteomes" id="UP000551501">
    <property type="component" value="Unassembled WGS sequence"/>
</dbReference>
<proteinExistence type="predicted"/>
<evidence type="ECO:0000256" key="4">
    <source>
        <dbReference type="ARBA" id="ARBA00022989"/>
    </source>
</evidence>
<dbReference type="EMBL" id="JACIFP010000001">
    <property type="protein sequence ID" value="MBB4137219.1"/>
    <property type="molecule type" value="Genomic_DNA"/>
</dbReference>
<dbReference type="InterPro" id="IPR043428">
    <property type="entry name" value="LivM-like"/>
</dbReference>
<evidence type="ECO:0000256" key="3">
    <source>
        <dbReference type="ARBA" id="ARBA00022692"/>
    </source>
</evidence>
<feature type="transmembrane region" description="Helical" evidence="6">
    <location>
        <begin position="102"/>
        <end position="124"/>
    </location>
</feature>
<name>A0A840F6N8_9ACTN</name>
<evidence type="ECO:0000256" key="1">
    <source>
        <dbReference type="ARBA" id="ARBA00004651"/>
    </source>
</evidence>
<evidence type="ECO:0000256" key="2">
    <source>
        <dbReference type="ARBA" id="ARBA00022475"/>
    </source>
</evidence>
<dbReference type="GO" id="GO:0015658">
    <property type="term" value="F:branched-chain amino acid transmembrane transporter activity"/>
    <property type="evidence" value="ECO:0007669"/>
    <property type="project" value="InterPro"/>
</dbReference>
<dbReference type="CDD" id="cd06581">
    <property type="entry name" value="TM_PBP1_LivM_like"/>
    <property type="match status" value="1"/>
</dbReference>
<keyword evidence="8" id="KW-1185">Reference proteome</keyword>
<comment type="subcellular location">
    <subcellularLocation>
        <location evidence="1">Cell membrane</location>
        <topology evidence="1">Multi-pass membrane protein</topology>
    </subcellularLocation>
</comment>
<keyword evidence="4 6" id="KW-1133">Transmembrane helix</keyword>
<keyword evidence="3 6" id="KW-0812">Transmembrane</keyword>
<comment type="caution">
    <text evidence="7">The sequence shown here is derived from an EMBL/GenBank/DDBJ whole genome shotgun (WGS) entry which is preliminary data.</text>
</comment>
<dbReference type="GO" id="GO:0005886">
    <property type="term" value="C:plasma membrane"/>
    <property type="evidence" value="ECO:0007669"/>
    <property type="project" value="UniProtKB-SubCell"/>
</dbReference>
<dbReference type="Gene3D" id="1.10.3470.10">
    <property type="entry name" value="ABC transporter involved in vitamin B12 uptake, BtuC"/>
    <property type="match status" value="1"/>
</dbReference>
<reference evidence="7 8" key="1">
    <citation type="submission" date="2020-08" db="EMBL/GenBank/DDBJ databases">
        <title>Sequencing the genomes of 1000 actinobacteria strains.</title>
        <authorList>
            <person name="Klenk H.-P."/>
        </authorList>
    </citation>
    <scope>NUCLEOTIDE SEQUENCE [LARGE SCALE GENOMIC DNA]</scope>
    <source>
        <strain evidence="7 8">DSM 45298</strain>
    </source>
</reference>
<keyword evidence="5 6" id="KW-0472">Membrane</keyword>
<sequence>MTTNLLTRMSPKSPVGADGSRNLTRPLIYLGVFVVVAAFAPYVLPESRQAVAVNVLIIAMMGIGWNLMSGYGGMFSFGHAAFFGIGAYTDAYLIVHYNISPWISLFIGAAIAALVAMVIGYVAFRYKLRAAYFALATFAFAEMLRLLATNTDWLNGTAGLHVPLLTEDSWSMLQFGANAPQYFYIGLALLVVCILITMFYLRSRSGIYTVAIRDNEEAADSLGVNVMRVKLTTMGVSAAITALAGVFYTQYYIFIDPDIAFGNAQSVQAITPAVIGGIATIAGPIVGALIIGPLNELTADWGRTPPEFLDFLAGRSGLDVVVYSILLIIIVLVLPKGIVGSIRHWWRQR</sequence>
<feature type="transmembrane region" description="Helical" evidence="6">
    <location>
        <begin position="27"/>
        <end position="44"/>
    </location>
</feature>
<accession>A0A840F6N8</accession>
<feature type="transmembrane region" description="Helical" evidence="6">
    <location>
        <begin position="51"/>
        <end position="68"/>
    </location>
</feature>
<organism evidence="7 8">
    <name type="scientific">Gordonia humi</name>
    <dbReference type="NCBI Taxonomy" id="686429"/>
    <lineage>
        <taxon>Bacteria</taxon>
        <taxon>Bacillati</taxon>
        <taxon>Actinomycetota</taxon>
        <taxon>Actinomycetes</taxon>
        <taxon>Mycobacteriales</taxon>
        <taxon>Gordoniaceae</taxon>
        <taxon>Gordonia</taxon>
    </lineage>
</organism>
<dbReference type="RefSeq" id="WP_246371819.1">
    <property type="nucleotide sequence ID" value="NZ_BAABHL010000126.1"/>
</dbReference>
<dbReference type="InterPro" id="IPR001851">
    <property type="entry name" value="ABC_transp_permease"/>
</dbReference>
<evidence type="ECO:0000256" key="6">
    <source>
        <dbReference type="SAM" id="Phobius"/>
    </source>
</evidence>
<feature type="transmembrane region" description="Helical" evidence="6">
    <location>
        <begin position="267"/>
        <end position="291"/>
    </location>
</feature>
<evidence type="ECO:0000313" key="7">
    <source>
        <dbReference type="EMBL" id="MBB4137219.1"/>
    </source>
</evidence>
<dbReference type="InterPro" id="IPR037294">
    <property type="entry name" value="ABC_BtuC-like"/>
</dbReference>
<keyword evidence="2" id="KW-1003">Cell membrane</keyword>
<evidence type="ECO:0000256" key="5">
    <source>
        <dbReference type="ARBA" id="ARBA00023136"/>
    </source>
</evidence>
<feature type="transmembrane region" description="Helical" evidence="6">
    <location>
        <begin position="74"/>
        <end position="95"/>
    </location>
</feature>
<dbReference type="PANTHER" id="PTHR30482:SF10">
    <property type="entry name" value="HIGH-AFFINITY BRANCHED-CHAIN AMINO ACID TRANSPORT PROTEIN BRAE"/>
    <property type="match status" value="1"/>
</dbReference>
<protein>
    <submittedName>
        <fullName evidence="7">Branched-chain amino acid transport system permease protein</fullName>
    </submittedName>
</protein>
<dbReference type="Pfam" id="PF02653">
    <property type="entry name" value="BPD_transp_2"/>
    <property type="match status" value="1"/>
</dbReference>
<evidence type="ECO:0000313" key="8">
    <source>
        <dbReference type="Proteomes" id="UP000551501"/>
    </source>
</evidence>